<evidence type="ECO:0000256" key="1">
    <source>
        <dbReference type="ARBA" id="ARBA00005964"/>
    </source>
</evidence>
<feature type="chain" id="PRO_5005111921" description="Carboxylic ester hydrolase" evidence="3">
    <location>
        <begin position="19"/>
        <end position="518"/>
    </location>
</feature>
<proteinExistence type="inferred from homology"/>
<dbReference type="InterPro" id="IPR019826">
    <property type="entry name" value="Carboxylesterase_B_AS"/>
</dbReference>
<feature type="domain" description="Carboxylesterase type B" evidence="4">
    <location>
        <begin position="24"/>
        <end position="340"/>
    </location>
</feature>
<dbReference type="GO" id="GO:0052689">
    <property type="term" value="F:carboxylic ester hydrolase activity"/>
    <property type="evidence" value="ECO:0007669"/>
    <property type="project" value="TreeGrafter"/>
</dbReference>
<dbReference type="PROSITE" id="PS00122">
    <property type="entry name" value="CARBOXYLESTERASE_B_1"/>
    <property type="match status" value="1"/>
</dbReference>
<name>A0A0C9U4J3_SPHS4</name>
<dbReference type="HOGENOM" id="CLU_006586_15_2_1"/>
<dbReference type="InterPro" id="IPR002018">
    <property type="entry name" value="CarbesteraseB"/>
</dbReference>
<sequence length="518" mass="55374">MNLPTLALTLFLVVNVLADGDGLSILTQQGSVVGTLVLPTVRQFLGIPFATAERFRPPTEPPHHSLPFNATSFGDSCPQLLNQNLFEFWELTGVSKDDLIVPASDDCLSVNIWTPSIKRKQGTAVMIWIYGGGFTMGTSNFPRYNGQNLVRDHDITIVSLNYRLNIFGFPGAPQLANETISGSQNLGLLDIDAAIDWVYANIASFGGDPERITIFGQSAGSVAVDAYAFAHPNDTRVKGLIELSGTVSGVAPSGPLNPEPWNTIATMVGCGNEATPAQFTCMQNIPAGSLEDAVINSNVSFKLVQDNITIFTDPVARSAAGNFLRVPLLGGSTAQEGDILYVWLELLAQGFVVLSLTELASDALTLLGFSCPAALLASDRVKLGVPTFRYQYEAIFPNISPQPGLRAYHSSELPILFGTYNDSTITIPSTSAEVALSSYLQSAWVAFANDPHNGLVDFGWPSYNPLTPSLIRIGNVANQTGAVFTKPDVIDLPCANIATLTNVFAELSSMLPPVMAAL</sequence>
<evidence type="ECO:0000313" key="5">
    <source>
        <dbReference type="EMBL" id="KIJ29189.1"/>
    </source>
</evidence>
<dbReference type="EMBL" id="KN837288">
    <property type="protein sequence ID" value="KIJ29189.1"/>
    <property type="molecule type" value="Genomic_DNA"/>
</dbReference>
<dbReference type="AlphaFoldDB" id="A0A0C9U4J3"/>
<dbReference type="Pfam" id="PF00135">
    <property type="entry name" value="COesterase"/>
    <property type="match status" value="2"/>
</dbReference>
<evidence type="ECO:0000256" key="2">
    <source>
        <dbReference type="ARBA" id="ARBA00022801"/>
    </source>
</evidence>
<organism evidence="5 6">
    <name type="scientific">Sphaerobolus stellatus (strain SS14)</name>
    <dbReference type="NCBI Taxonomy" id="990650"/>
    <lineage>
        <taxon>Eukaryota</taxon>
        <taxon>Fungi</taxon>
        <taxon>Dikarya</taxon>
        <taxon>Basidiomycota</taxon>
        <taxon>Agaricomycotina</taxon>
        <taxon>Agaricomycetes</taxon>
        <taxon>Phallomycetidae</taxon>
        <taxon>Geastrales</taxon>
        <taxon>Sphaerobolaceae</taxon>
        <taxon>Sphaerobolus</taxon>
    </lineage>
</organism>
<evidence type="ECO:0000313" key="6">
    <source>
        <dbReference type="Proteomes" id="UP000054279"/>
    </source>
</evidence>
<dbReference type="SUPFAM" id="SSF53474">
    <property type="entry name" value="alpha/beta-Hydrolases"/>
    <property type="match status" value="1"/>
</dbReference>
<protein>
    <recommendedName>
        <fullName evidence="3">Carboxylic ester hydrolase</fullName>
        <ecNumber evidence="3">3.1.1.-</ecNumber>
    </recommendedName>
</protein>
<keyword evidence="6" id="KW-1185">Reference proteome</keyword>
<evidence type="ECO:0000259" key="4">
    <source>
        <dbReference type="Pfam" id="PF00135"/>
    </source>
</evidence>
<comment type="similarity">
    <text evidence="1 3">Belongs to the type-B carboxylesterase/lipase family.</text>
</comment>
<dbReference type="EC" id="3.1.1.-" evidence="3"/>
<dbReference type="OrthoDB" id="408631at2759"/>
<dbReference type="InterPro" id="IPR050654">
    <property type="entry name" value="AChE-related_enzymes"/>
</dbReference>
<dbReference type="ESTHER" id="9homo-a0a0c9u4j3">
    <property type="family name" value="Fungal_carboxylesterase_lipase"/>
</dbReference>
<dbReference type="Proteomes" id="UP000054279">
    <property type="component" value="Unassembled WGS sequence"/>
</dbReference>
<gene>
    <name evidence="5" type="ORF">M422DRAFT_269456</name>
</gene>
<dbReference type="InterPro" id="IPR029058">
    <property type="entry name" value="AB_hydrolase_fold"/>
</dbReference>
<keyword evidence="2 3" id="KW-0378">Hydrolase</keyword>
<feature type="signal peptide" evidence="3">
    <location>
        <begin position="1"/>
        <end position="18"/>
    </location>
</feature>
<feature type="domain" description="Carboxylesterase type B" evidence="4">
    <location>
        <begin position="360"/>
        <end position="478"/>
    </location>
</feature>
<dbReference type="Gene3D" id="3.40.50.1820">
    <property type="entry name" value="alpha/beta hydrolase"/>
    <property type="match status" value="1"/>
</dbReference>
<dbReference type="PANTHER" id="PTHR43918">
    <property type="entry name" value="ACETYLCHOLINESTERASE"/>
    <property type="match status" value="1"/>
</dbReference>
<accession>A0A0C9U4J3</accession>
<reference evidence="5 6" key="1">
    <citation type="submission" date="2014-06" db="EMBL/GenBank/DDBJ databases">
        <title>Evolutionary Origins and Diversification of the Mycorrhizal Mutualists.</title>
        <authorList>
            <consortium name="DOE Joint Genome Institute"/>
            <consortium name="Mycorrhizal Genomics Consortium"/>
            <person name="Kohler A."/>
            <person name="Kuo A."/>
            <person name="Nagy L.G."/>
            <person name="Floudas D."/>
            <person name="Copeland A."/>
            <person name="Barry K.W."/>
            <person name="Cichocki N."/>
            <person name="Veneault-Fourrey C."/>
            <person name="LaButti K."/>
            <person name="Lindquist E.A."/>
            <person name="Lipzen A."/>
            <person name="Lundell T."/>
            <person name="Morin E."/>
            <person name="Murat C."/>
            <person name="Riley R."/>
            <person name="Ohm R."/>
            <person name="Sun H."/>
            <person name="Tunlid A."/>
            <person name="Henrissat B."/>
            <person name="Grigoriev I.V."/>
            <person name="Hibbett D.S."/>
            <person name="Martin F."/>
        </authorList>
    </citation>
    <scope>NUCLEOTIDE SEQUENCE [LARGE SCALE GENOMIC DNA]</scope>
    <source>
        <strain evidence="5 6">SS14</strain>
    </source>
</reference>
<dbReference type="PANTHER" id="PTHR43918:SF4">
    <property type="entry name" value="CARBOXYLIC ESTER HYDROLASE"/>
    <property type="match status" value="1"/>
</dbReference>
<evidence type="ECO:0000256" key="3">
    <source>
        <dbReference type="RuleBase" id="RU361235"/>
    </source>
</evidence>
<keyword evidence="3" id="KW-0732">Signal</keyword>